<evidence type="ECO:0000256" key="1">
    <source>
        <dbReference type="SAM" id="MobiDB-lite"/>
    </source>
</evidence>
<evidence type="ECO:0000313" key="4">
    <source>
        <dbReference type="Proteomes" id="UP001500449"/>
    </source>
</evidence>
<organism evidence="3 4">
    <name type="scientific">Pseudonocardia ailaonensis</name>
    <dbReference type="NCBI Taxonomy" id="367279"/>
    <lineage>
        <taxon>Bacteria</taxon>
        <taxon>Bacillati</taxon>
        <taxon>Actinomycetota</taxon>
        <taxon>Actinomycetes</taxon>
        <taxon>Pseudonocardiales</taxon>
        <taxon>Pseudonocardiaceae</taxon>
        <taxon>Pseudonocardia</taxon>
    </lineage>
</organism>
<feature type="compositionally biased region" description="Basic and acidic residues" evidence="1">
    <location>
        <begin position="1"/>
        <end position="13"/>
    </location>
</feature>
<dbReference type="EMBL" id="BAAAQK010000003">
    <property type="protein sequence ID" value="GAA1834535.1"/>
    <property type="molecule type" value="Genomic_DNA"/>
</dbReference>
<protein>
    <recommendedName>
        <fullName evidence="2">HTH marR-type domain-containing protein</fullName>
    </recommendedName>
</protein>
<dbReference type="InterPro" id="IPR036390">
    <property type="entry name" value="WH_DNA-bd_sf"/>
</dbReference>
<dbReference type="InterPro" id="IPR000835">
    <property type="entry name" value="HTH_MarR-typ"/>
</dbReference>
<dbReference type="SUPFAM" id="SSF46785">
    <property type="entry name" value="Winged helix' DNA-binding domain"/>
    <property type="match status" value="1"/>
</dbReference>
<dbReference type="InterPro" id="IPR036388">
    <property type="entry name" value="WH-like_DNA-bd_sf"/>
</dbReference>
<dbReference type="PANTHER" id="PTHR33164:SF106">
    <property type="entry name" value="TRANSCRIPTIONAL REGULATORY PROTEIN"/>
    <property type="match status" value="1"/>
</dbReference>
<evidence type="ECO:0000259" key="2">
    <source>
        <dbReference type="PROSITE" id="PS50995"/>
    </source>
</evidence>
<sequence length="182" mass="19104">MTAEDGGPRERVAESAGYPYADGDPQPGGEGRGGVADGIAWLGRRLHGAWAGTQRTLEAAALRTRMRPLEMHALVAIAAADAQGRPLTPGELSVVLRVSSGGATGIVDRLVRAGHVRRCPDAGDRRRVYLTGEEQGRRLADELVATVGSRFAGVLHGFTPEELAVVDRFLTAVAGNQTLVGS</sequence>
<accession>A0ABN2MPV6</accession>
<reference evidence="3 4" key="1">
    <citation type="journal article" date="2019" name="Int. J. Syst. Evol. Microbiol.">
        <title>The Global Catalogue of Microorganisms (GCM) 10K type strain sequencing project: providing services to taxonomists for standard genome sequencing and annotation.</title>
        <authorList>
            <consortium name="The Broad Institute Genomics Platform"/>
            <consortium name="The Broad Institute Genome Sequencing Center for Infectious Disease"/>
            <person name="Wu L."/>
            <person name="Ma J."/>
        </authorList>
    </citation>
    <scope>NUCLEOTIDE SEQUENCE [LARGE SCALE GENOMIC DNA]</scope>
    <source>
        <strain evidence="3 4">JCM 16009</strain>
    </source>
</reference>
<gene>
    <name evidence="3" type="ORF">GCM10009836_11010</name>
</gene>
<feature type="region of interest" description="Disordered" evidence="1">
    <location>
        <begin position="1"/>
        <end position="35"/>
    </location>
</feature>
<evidence type="ECO:0000313" key="3">
    <source>
        <dbReference type="EMBL" id="GAA1834535.1"/>
    </source>
</evidence>
<comment type="caution">
    <text evidence="3">The sequence shown here is derived from an EMBL/GenBank/DDBJ whole genome shotgun (WGS) entry which is preliminary data.</text>
</comment>
<dbReference type="InterPro" id="IPR039422">
    <property type="entry name" value="MarR/SlyA-like"/>
</dbReference>
<dbReference type="Gene3D" id="1.10.10.10">
    <property type="entry name" value="Winged helix-like DNA-binding domain superfamily/Winged helix DNA-binding domain"/>
    <property type="match status" value="1"/>
</dbReference>
<proteinExistence type="predicted"/>
<keyword evidence="4" id="KW-1185">Reference proteome</keyword>
<dbReference type="Proteomes" id="UP001500449">
    <property type="component" value="Unassembled WGS sequence"/>
</dbReference>
<dbReference type="PRINTS" id="PR00598">
    <property type="entry name" value="HTHMARR"/>
</dbReference>
<dbReference type="SMART" id="SM00347">
    <property type="entry name" value="HTH_MARR"/>
    <property type="match status" value="1"/>
</dbReference>
<dbReference type="PANTHER" id="PTHR33164">
    <property type="entry name" value="TRANSCRIPTIONAL REGULATOR, MARR FAMILY"/>
    <property type="match status" value="1"/>
</dbReference>
<dbReference type="RefSeq" id="WP_344412985.1">
    <property type="nucleotide sequence ID" value="NZ_BAAAQK010000003.1"/>
</dbReference>
<dbReference type="Pfam" id="PF12802">
    <property type="entry name" value="MarR_2"/>
    <property type="match status" value="1"/>
</dbReference>
<name>A0ABN2MPV6_9PSEU</name>
<feature type="compositionally biased region" description="Gly residues" evidence="1">
    <location>
        <begin position="26"/>
        <end position="35"/>
    </location>
</feature>
<dbReference type="PROSITE" id="PS50995">
    <property type="entry name" value="HTH_MARR_2"/>
    <property type="match status" value="1"/>
</dbReference>
<feature type="domain" description="HTH marR-type" evidence="2">
    <location>
        <begin position="32"/>
        <end position="175"/>
    </location>
</feature>